<sequence>MTNPAEQPPLPTEALEKRRAQIYPVLSETDMRHVRRFGQERHFEAGERIYLAGQVPPGTLFIVEGRIAVYRNDGFSTDGLIVTLQKGQYTGEVGQLSDRPSMADGVAVGRVTAIVLSAEALRGLLVAHADLGALLIRSLILRSVALMEQNSGGPVLIGPPGHARSHALQSFLTANSHPYTVLDPQTDERAAALVAAEKPGADDWPLVICPGVGLRKNPSVPELGRCIGMLRHMSEDTVWDLIIVGGGPAGLAAAVYAGSEGLSVLVLETRAYGGQAGASARIENYLGFPTGISGAGLTGRAYVQAEKFGVEIAIPAPAGRLICDSYPLKVEMCGSLTMLKARAVVLSCGARYRRPALDCLKQFEGRGVYFWASSVEAQLCKQEEVVLVGGGNSAGQAAVFLAAHAAKVHILIRKGSLSSTMSNYLIERIAAHPNIELHTHSEIVGLAGDDDGLKQVRIRDARSNEESTCQTRRLFLFIGADPNTGWLEGCGVAVDRNGFIVTGDDVDGAPPCEAGDAEQDYVRSVRAQSTLMTSVPGVFAIGDVRAGSTKRVAAAVGEGAAVVAQIHAFLATAPRPD</sequence>
<comment type="caution">
    <text evidence="4">The sequence shown here is derived from an EMBL/GenBank/DDBJ whole genome shotgun (WGS) entry which is preliminary data.</text>
</comment>
<dbReference type="Proteomes" id="UP000450012">
    <property type="component" value="Unassembled WGS sequence"/>
</dbReference>
<reference evidence="4 5" key="1">
    <citation type="submission" date="2019-12" db="EMBL/GenBank/DDBJ databases">
        <title>Novel species isolated from a subtropical stream in China.</title>
        <authorList>
            <person name="Lu H."/>
        </authorList>
    </citation>
    <scope>NUCLEOTIDE SEQUENCE [LARGE SCALE GENOMIC DNA]</scope>
    <source>
        <strain evidence="4 5">FT55W</strain>
    </source>
</reference>
<dbReference type="PANTHER" id="PTHR48105">
    <property type="entry name" value="THIOREDOXIN REDUCTASE 1-RELATED-RELATED"/>
    <property type="match status" value="1"/>
</dbReference>
<dbReference type="PRINTS" id="PR00368">
    <property type="entry name" value="FADPNR"/>
</dbReference>
<dbReference type="RefSeq" id="WP_161013818.1">
    <property type="nucleotide sequence ID" value="NZ_WWCK01000003.1"/>
</dbReference>
<keyword evidence="5" id="KW-1185">Reference proteome</keyword>
<dbReference type="SUPFAM" id="SSF51206">
    <property type="entry name" value="cAMP-binding domain-like"/>
    <property type="match status" value="1"/>
</dbReference>
<dbReference type="InterPro" id="IPR036188">
    <property type="entry name" value="FAD/NAD-bd_sf"/>
</dbReference>
<dbReference type="GO" id="GO:0016491">
    <property type="term" value="F:oxidoreductase activity"/>
    <property type="evidence" value="ECO:0007669"/>
    <property type="project" value="UniProtKB-KW"/>
</dbReference>
<organism evidence="4 5">
    <name type="scientific">Duganella rivi</name>
    <dbReference type="NCBI Taxonomy" id="2666083"/>
    <lineage>
        <taxon>Bacteria</taxon>
        <taxon>Pseudomonadati</taxon>
        <taxon>Pseudomonadota</taxon>
        <taxon>Betaproteobacteria</taxon>
        <taxon>Burkholderiales</taxon>
        <taxon>Oxalobacteraceae</taxon>
        <taxon>Telluria group</taxon>
        <taxon>Duganella</taxon>
    </lineage>
</organism>
<keyword evidence="1" id="KW-0285">Flavoprotein</keyword>
<feature type="domain" description="Cyclic nucleotide-binding" evidence="3">
    <location>
        <begin position="22"/>
        <end position="142"/>
    </location>
</feature>
<dbReference type="PROSITE" id="PS50042">
    <property type="entry name" value="CNMP_BINDING_3"/>
    <property type="match status" value="1"/>
</dbReference>
<gene>
    <name evidence="4" type="ORF">GTP45_10530</name>
</gene>
<keyword evidence="2" id="KW-0560">Oxidoreductase</keyword>
<evidence type="ECO:0000259" key="3">
    <source>
        <dbReference type="PROSITE" id="PS50042"/>
    </source>
</evidence>
<proteinExistence type="predicted"/>
<dbReference type="InterPro" id="IPR014710">
    <property type="entry name" value="RmlC-like_jellyroll"/>
</dbReference>
<dbReference type="InterPro" id="IPR050097">
    <property type="entry name" value="Ferredoxin-NADP_redctase_2"/>
</dbReference>
<dbReference type="Pfam" id="PF07992">
    <property type="entry name" value="Pyr_redox_2"/>
    <property type="match status" value="1"/>
</dbReference>
<dbReference type="Gene3D" id="3.50.50.60">
    <property type="entry name" value="FAD/NAD(P)-binding domain"/>
    <property type="match status" value="2"/>
</dbReference>
<dbReference type="AlphaFoldDB" id="A0A7X4KAN7"/>
<dbReference type="SMART" id="SM00100">
    <property type="entry name" value="cNMP"/>
    <property type="match status" value="1"/>
</dbReference>
<dbReference type="InterPro" id="IPR000595">
    <property type="entry name" value="cNMP-bd_dom"/>
</dbReference>
<dbReference type="CDD" id="cd00038">
    <property type="entry name" value="CAP_ED"/>
    <property type="match status" value="1"/>
</dbReference>
<name>A0A7X4KAN7_9BURK</name>
<dbReference type="Gene3D" id="2.60.120.10">
    <property type="entry name" value="Jelly Rolls"/>
    <property type="match status" value="1"/>
</dbReference>
<evidence type="ECO:0000256" key="2">
    <source>
        <dbReference type="ARBA" id="ARBA00023002"/>
    </source>
</evidence>
<dbReference type="SUPFAM" id="SSF51905">
    <property type="entry name" value="FAD/NAD(P)-binding domain"/>
    <property type="match status" value="1"/>
</dbReference>
<dbReference type="PRINTS" id="PR00469">
    <property type="entry name" value="PNDRDTASEII"/>
</dbReference>
<dbReference type="InterPro" id="IPR018490">
    <property type="entry name" value="cNMP-bd_dom_sf"/>
</dbReference>
<evidence type="ECO:0000313" key="4">
    <source>
        <dbReference type="EMBL" id="MYM67266.1"/>
    </source>
</evidence>
<accession>A0A7X4KAN7</accession>
<protein>
    <submittedName>
        <fullName evidence="4">FAD-dependent oxidoreductase</fullName>
    </submittedName>
</protein>
<dbReference type="InterPro" id="IPR023753">
    <property type="entry name" value="FAD/NAD-binding_dom"/>
</dbReference>
<evidence type="ECO:0000256" key="1">
    <source>
        <dbReference type="ARBA" id="ARBA00022630"/>
    </source>
</evidence>
<dbReference type="Pfam" id="PF00027">
    <property type="entry name" value="cNMP_binding"/>
    <property type="match status" value="1"/>
</dbReference>
<dbReference type="EMBL" id="WWCK01000003">
    <property type="protein sequence ID" value="MYM67266.1"/>
    <property type="molecule type" value="Genomic_DNA"/>
</dbReference>
<evidence type="ECO:0000313" key="5">
    <source>
        <dbReference type="Proteomes" id="UP000450012"/>
    </source>
</evidence>